<protein>
    <submittedName>
        <fullName evidence="1">DUF6527 family protein</fullName>
    </submittedName>
</protein>
<evidence type="ECO:0000313" key="2">
    <source>
        <dbReference type="Proteomes" id="UP001589753"/>
    </source>
</evidence>
<evidence type="ECO:0000313" key="1">
    <source>
        <dbReference type="EMBL" id="MFB9351101.1"/>
    </source>
</evidence>
<dbReference type="EMBL" id="JBHMDI010000102">
    <property type="protein sequence ID" value="MFB9351101.1"/>
    <property type="molecule type" value="Genomic_DNA"/>
</dbReference>
<sequence>MLYVSIPDRTCGHLCCCGCGHEIVTPLSPAQWSLTYDGESVSLTPSIGNWSLPCRSHYWIRDGRVHRSRRYSAAEIDQNRDRDPRLLARNTRDLRPRRRVSRVRHHLRFWCPWAGEQVYNALTSAIPRCVVGVAPRARMGDGRSAGGVGTRD</sequence>
<dbReference type="RefSeq" id="WP_366483504.1">
    <property type="nucleotide sequence ID" value="NZ_JBHMDI010000102.1"/>
</dbReference>
<gene>
    <name evidence="1" type="ORF">ACFFUA_27290</name>
</gene>
<name>A0ABV5LJM5_9ACTN</name>
<accession>A0ABV5LJM5</accession>
<comment type="caution">
    <text evidence="1">The sequence shown here is derived from an EMBL/GenBank/DDBJ whole genome shotgun (WGS) entry which is preliminary data.</text>
</comment>
<dbReference type="InterPro" id="IPR045384">
    <property type="entry name" value="DUF6527"/>
</dbReference>
<proteinExistence type="predicted"/>
<organism evidence="1 2">
    <name type="scientific">Streptomyces heliomycini</name>
    <dbReference type="NCBI Taxonomy" id="284032"/>
    <lineage>
        <taxon>Bacteria</taxon>
        <taxon>Bacillati</taxon>
        <taxon>Actinomycetota</taxon>
        <taxon>Actinomycetes</taxon>
        <taxon>Kitasatosporales</taxon>
        <taxon>Streptomycetaceae</taxon>
        <taxon>Streptomyces</taxon>
    </lineage>
</organism>
<keyword evidence="2" id="KW-1185">Reference proteome</keyword>
<reference evidence="1 2" key="1">
    <citation type="submission" date="2024-09" db="EMBL/GenBank/DDBJ databases">
        <authorList>
            <person name="Sun Q."/>
            <person name="Mori K."/>
        </authorList>
    </citation>
    <scope>NUCLEOTIDE SEQUENCE [LARGE SCALE GENOMIC DNA]</scope>
    <source>
        <strain evidence="1 2">JCM 9767</strain>
    </source>
</reference>
<dbReference type="Proteomes" id="UP001589753">
    <property type="component" value="Unassembled WGS sequence"/>
</dbReference>
<dbReference type="Pfam" id="PF20137">
    <property type="entry name" value="BubE"/>
    <property type="match status" value="1"/>
</dbReference>